<dbReference type="InterPro" id="IPR008930">
    <property type="entry name" value="Terpenoid_cyclase/PrenylTrfase"/>
</dbReference>
<dbReference type="EMBL" id="BAABDD010000009">
    <property type="protein sequence ID" value="GAA3743668.1"/>
    <property type="molecule type" value="Genomic_DNA"/>
</dbReference>
<proteinExistence type="predicted"/>
<organism evidence="1 2">
    <name type="scientific">Salinactinospora qingdaonensis</name>
    <dbReference type="NCBI Taxonomy" id="702744"/>
    <lineage>
        <taxon>Bacteria</taxon>
        <taxon>Bacillati</taxon>
        <taxon>Actinomycetota</taxon>
        <taxon>Actinomycetes</taxon>
        <taxon>Streptosporangiales</taxon>
        <taxon>Nocardiopsidaceae</taxon>
        <taxon>Salinactinospora</taxon>
    </lineage>
</organism>
<accession>A0ABP7FNL2</accession>
<evidence type="ECO:0000313" key="1">
    <source>
        <dbReference type="EMBL" id="GAA3743668.1"/>
    </source>
</evidence>
<protein>
    <recommendedName>
        <fullName evidence="3">Prenyltransferase</fullName>
    </recommendedName>
</protein>
<evidence type="ECO:0000313" key="2">
    <source>
        <dbReference type="Proteomes" id="UP001500908"/>
    </source>
</evidence>
<gene>
    <name evidence="1" type="ORF">GCM10022402_24200</name>
</gene>
<dbReference type="SUPFAM" id="SSF48239">
    <property type="entry name" value="Terpenoid cyclases/Protein prenyltransferases"/>
    <property type="match status" value="1"/>
</dbReference>
<evidence type="ECO:0008006" key="3">
    <source>
        <dbReference type="Google" id="ProtNLM"/>
    </source>
</evidence>
<dbReference type="Proteomes" id="UP001500908">
    <property type="component" value="Unassembled WGS sequence"/>
</dbReference>
<comment type="caution">
    <text evidence="1">The sequence shown here is derived from an EMBL/GenBank/DDBJ whole genome shotgun (WGS) entry which is preliminary data.</text>
</comment>
<reference evidence="2" key="1">
    <citation type="journal article" date="2019" name="Int. J. Syst. Evol. Microbiol.">
        <title>The Global Catalogue of Microorganisms (GCM) 10K type strain sequencing project: providing services to taxonomists for standard genome sequencing and annotation.</title>
        <authorList>
            <consortium name="The Broad Institute Genomics Platform"/>
            <consortium name="The Broad Institute Genome Sequencing Center for Infectious Disease"/>
            <person name="Wu L."/>
            <person name="Ma J."/>
        </authorList>
    </citation>
    <scope>NUCLEOTIDE SEQUENCE [LARGE SCALE GENOMIC DNA]</scope>
    <source>
        <strain evidence="2">JCM 17137</strain>
    </source>
</reference>
<name>A0ABP7FNL2_9ACTN</name>
<sequence>MTSDILHAAEHFVSRNARLLDRHRFAFHFHNGPAEPVRTVLDAYRNVDGGYGNGLEPDLRGHGSQPRAVEFALRVLDELGPLPRELATEAGTYLTSVTRSNGGVPPVLPTVRHTEAAPWWRDHADFSGTLAPTAAIAGLLHKHHVSHSWRDRATAFSWTHIRGLRWTDPEEAIAVCTFLQHAPNRPRAKAEFARLAPRIRAVIELDPYASGHVHTPLDIAVHPGHIARQLFTDAEIGAHLDALLTSQDTDGGWHFTWDTWCPAATPEWRGAVTLQRLLTLRAYGRISENLGDPRAV</sequence>
<keyword evidence="2" id="KW-1185">Reference proteome</keyword>